<keyword evidence="3 9" id="KW-0812">Transmembrane</keyword>
<dbReference type="EMBL" id="AP029022">
    <property type="protein sequence ID" value="BEV05896.1"/>
    <property type="molecule type" value="Genomic_DNA"/>
</dbReference>
<evidence type="ECO:0000256" key="5">
    <source>
        <dbReference type="ARBA" id="ARBA00022989"/>
    </source>
</evidence>
<evidence type="ECO:0000256" key="2">
    <source>
        <dbReference type="ARBA" id="ARBA00022475"/>
    </source>
</evidence>
<organism evidence="11 12">
    <name type="scientific">Chryseobacterium gambrini</name>
    <dbReference type="NCBI Taxonomy" id="373672"/>
    <lineage>
        <taxon>Bacteria</taxon>
        <taxon>Pseudomonadati</taxon>
        <taxon>Bacteroidota</taxon>
        <taxon>Flavobacteriia</taxon>
        <taxon>Flavobacteriales</taxon>
        <taxon>Weeksellaceae</taxon>
        <taxon>Chryseobacterium group</taxon>
        <taxon>Chryseobacterium</taxon>
    </lineage>
</organism>
<keyword evidence="7 9" id="KW-0472">Membrane</keyword>
<dbReference type="Pfam" id="PF18967">
    <property type="entry name" value="PycTM"/>
    <property type="match status" value="1"/>
</dbReference>
<dbReference type="SUPFAM" id="SSF109604">
    <property type="entry name" value="HD-domain/PDEase-like"/>
    <property type="match status" value="1"/>
</dbReference>
<evidence type="ECO:0000256" key="1">
    <source>
        <dbReference type="ARBA" id="ARBA00004236"/>
    </source>
</evidence>
<feature type="transmembrane region" description="Helical" evidence="9">
    <location>
        <begin position="273"/>
        <end position="292"/>
    </location>
</feature>
<evidence type="ECO:0000256" key="7">
    <source>
        <dbReference type="ARBA" id="ARBA00023136"/>
    </source>
</evidence>
<evidence type="ECO:0000256" key="4">
    <source>
        <dbReference type="ARBA" id="ARBA00022741"/>
    </source>
</evidence>
<evidence type="ECO:0000256" key="6">
    <source>
        <dbReference type="ARBA" id="ARBA00023118"/>
    </source>
</evidence>
<dbReference type="Proteomes" id="UP001380186">
    <property type="component" value="Chromosome"/>
</dbReference>
<gene>
    <name evidence="11" type="ORF">CRDW_32700</name>
</gene>
<keyword evidence="2" id="KW-1003">Cell membrane</keyword>
<dbReference type="SMART" id="SM00471">
    <property type="entry name" value="HDc"/>
    <property type="match status" value="1"/>
</dbReference>
<dbReference type="Gene3D" id="1.10.3210.10">
    <property type="entry name" value="Hypothetical protein af1432"/>
    <property type="match status" value="1"/>
</dbReference>
<evidence type="ECO:0000313" key="12">
    <source>
        <dbReference type="Proteomes" id="UP001380186"/>
    </source>
</evidence>
<comment type="subcellular location">
    <subcellularLocation>
        <location evidence="1">Cell membrane</location>
    </subcellularLocation>
</comment>
<keyword evidence="4" id="KW-0547">Nucleotide-binding</keyword>
<accession>A0ABN7CHH4</accession>
<keyword evidence="12" id="KW-1185">Reference proteome</keyword>
<reference evidence="11 12" key="1">
    <citation type="journal article" date="2020" name="Microbes Environ.">
        <title>Synthetic bacterial community of duckweed: a simple and stable system to study plant-microbe interactions.</title>
        <authorList>
            <person name="Ishizawa H."/>
            <person name="Tada M."/>
            <person name="Kuroda M."/>
            <person name="Inoue D."/>
            <person name="Futamata H."/>
            <person name="Ike M."/>
        </authorList>
    </citation>
    <scope>NUCLEOTIDE SEQUENCE [LARGE SCALE GENOMIC DNA]</scope>
    <source>
        <strain evidence="11 12">DW100</strain>
    </source>
</reference>
<feature type="domain" description="HD/PDEase" evidence="10">
    <location>
        <begin position="23"/>
        <end position="137"/>
    </location>
</feature>
<evidence type="ECO:0000256" key="3">
    <source>
        <dbReference type="ARBA" id="ARBA00022692"/>
    </source>
</evidence>
<feature type="transmembrane region" description="Helical" evidence="9">
    <location>
        <begin position="242"/>
        <end position="261"/>
    </location>
</feature>
<dbReference type="Pfam" id="PF01966">
    <property type="entry name" value="HD"/>
    <property type="match status" value="1"/>
</dbReference>
<evidence type="ECO:0000256" key="8">
    <source>
        <dbReference type="SAM" id="MobiDB-lite"/>
    </source>
</evidence>
<dbReference type="RefSeq" id="WP_108410071.1">
    <property type="nucleotide sequence ID" value="NZ_AP029022.1"/>
</dbReference>
<dbReference type="InterPro" id="IPR003607">
    <property type="entry name" value="HD/PDEase_dom"/>
</dbReference>
<name>A0ABN7CHH4_9FLAO</name>
<feature type="transmembrane region" description="Helical" evidence="9">
    <location>
        <begin position="367"/>
        <end position="388"/>
    </location>
</feature>
<keyword evidence="6" id="KW-0051">Antiviral defense</keyword>
<dbReference type="InterPro" id="IPR043760">
    <property type="entry name" value="PycTM_dom"/>
</dbReference>
<evidence type="ECO:0000259" key="10">
    <source>
        <dbReference type="SMART" id="SM00471"/>
    </source>
</evidence>
<proteinExistence type="predicted"/>
<protein>
    <submittedName>
        <fullName evidence="11">DUF5706 domain-containing protein</fullName>
    </submittedName>
</protein>
<dbReference type="CDD" id="cd00077">
    <property type="entry name" value="HDc"/>
    <property type="match status" value="1"/>
</dbReference>
<keyword evidence="5 9" id="KW-1133">Transmembrane helix</keyword>
<feature type="region of interest" description="Disordered" evidence="8">
    <location>
        <begin position="194"/>
        <end position="216"/>
    </location>
</feature>
<dbReference type="InterPro" id="IPR006674">
    <property type="entry name" value="HD_domain"/>
</dbReference>
<sequence length="390" mass="45270">MNILQKAKDYVETLFKDKLSSVYSYHNFIHTTFTVNKAEEILRSTPLSEEDQEKVILALWFHDTGYIECAKNHEEAGVKIMKNFLQQENYPENYIEDVSKLILATKITYVPQNLLEKIVKDADCSHFASHDYNDISDALRKEWELTNVRCYSNDEWNAGNLDMLKNKHQFYTEYAKKEWQPLKEKNIKKIEKKLEKDEDKKESSENKKSKEKEPKSDRSVDTLFRVTLSNHTRLSDIADSKANILLSVNAIIISVCLSVLVPKLDTPKNSHLIIPSFILLLSAVLTIIFAILSTKPNVTKAKFSLQDVADRKVNLLFFGNFNRMIFDDYQNAMNVLIKDRDYIYDSMVKDLYFLGKVLDRKYRLLSITYKIFMAGIVISVLSFGYAFLSL</sequence>
<evidence type="ECO:0000256" key="9">
    <source>
        <dbReference type="SAM" id="Phobius"/>
    </source>
</evidence>
<evidence type="ECO:0000313" key="11">
    <source>
        <dbReference type="EMBL" id="BEV05896.1"/>
    </source>
</evidence>